<reference evidence="1" key="1">
    <citation type="submission" date="2018-05" db="EMBL/GenBank/DDBJ databases">
        <authorList>
            <person name="Lanie J.A."/>
            <person name="Ng W.-L."/>
            <person name="Kazmierczak K.M."/>
            <person name="Andrzejewski T.M."/>
            <person name="Davidsen T.M."/>
            <person name="Wayne K.J."/>
            <person name="Tettelin H."/>
            <person name="Glass J.I."/>
            <person name="Rusch D."/>
            <person name="Podicherti R."/>
            <person name="Tsui H.-C.T."/>
            <person name="Winkler M.E."/>
        </authorList>
    </citation>
    <scope>NUCLEOTIDE SEQUENCE</scope>
</reference>
<dbReference type="EMBL" id="UINC01200667">
    <property type="protein sequence ID" value="SVE19656.1"/>
    <property type="molecule type" value="Genomic_DNA"/>
</dbReference>
<evidence type="ECO:0000313" key="1">
    <source>
        <dbReference type="EMBL" id="SVE19656.1"/>
    </source>
</evidence>
<accession>A0A383BHI5</accession>
<sequence>KRYLIIIPILSICYGQLTVGDTIPEYMGLPYCWNNDTESDSLYLHDYNGATNELGQHSIIWLTIITSW</sequence>
<dbReference type="AlphaFoldDB" id="A0A383BHI5"/>
<feature type="non-terminal residue" evidence="1">
    <location>
        <position position="1"/>
    </location>
</feature>
<name>A0A383BHI5_9ZZZZ</name>
<protein>
    <submittedName>
        <fullName evidence="1">Uncharacterized protein</fullName>
    </submittedName>
</protein>
<gene>
    <name evidence="1" type="ORF">METZ01_LOCUS472510</name>
</gene>
<proteinExistence type="predicted"/>
<organism evidence="1">
    <name type="scientific">marine metagenome</name>
    <dbReference type="NCBI Taxonomy" id="408172"/>
    <lineage>
        <taxon>unclassified sequences</taxon>
        <taxon>metagenomes</taxon>
        <taxon>ecological metagenomes</taxon>
    </lineage>
</organism>